<evidence type="ECO:0000313" key="3">
    <source>
        <dbReference type="Proteomes" id="UP000215002"/>
    </source>
</evidence>
<dbReference type="AlphaFoldDB" id="A0A223P2Q5"/>
<dbReference type="Proteomes" id="UP000215002">
    <property type="component" value="Chromosome"/>
</dbReference>
<dbReference type="KEGG" id="muc:MuYL_4510"/>
<protein>
    <recommendedName>
        <fullName evidence="4">DUF4382 domain-containing protein</fullName>
    </recommendedName>
</protein>
<proteinExistence type="predicted"/>
<dbReference type="PROSITE" id="PS51257">
    <property type="entry name" value="PROKAR_LIPOPROTEIN"/>
    <property type="match status" value="1"/>
</dbReference>
<dbReference type="SUPFAM" id="SSF54358">
    <property type="entry name" value="Immunoglobulin-binding domains"/>
    <property type="match status" value="1"/>
</dbReference>
<evidence type="ECO:0000313" key="2">
    <source>
        <dbReference type="EMBL" id="ASU36395.1"/>
    </source>
</evidence>
<accession>A0A223P2Q5</accession>
<dbReference type="OrthoDB" id="9824798at2"/>
<keyword evidence="3" id="KW-1185">Reference proteome</keyword>
<keyword evidence="1" id="KW-0732">Signal</keyword>
<name>A0A223P2Q5_9SPHI</name>
<organism evidence="2 3">
    <name type="scientific">Mucilaginibacter xinganensis</name>
    <dbReference type="NCBI Taxonomy" id="1234841"/>
    <lineage>
        <taxon>Bacteria</taxon>
        <taxon>Pseudomonadati</taxon>
        <taxon>Bacteroidota</taxon>
        <taxon>Sphingobacteriia</taxon>
        <taxon>Sphingobacteriales</taxon>
        <taxon>Sphingobacteriaceae</taxon>
        <taxon>Mucilaginibacter</taxon>
    </lineage>
</organism>
<evidence type="ECO:0008006" key="4">
    <source>
        <dbReference type="Google" id="ProtNLM"/>
    </source>
</evidence>
<dbReference type="RefSeq" id="WP_094572422.1">
    <property type="nucleotide sequence ID" value="NZ_CP022743.1"/>
</dbReference>
<feature type="chain" id="PRO_5012081529" description="DUF4382 domain-containing protein" evidence="1">
    <location>
        <begin position="25"/>
        <end position="182"/>
    </location>
</feature>
<feature type="signal peptide" evidence="1">
    <location>
        <begin position="1"/>
        <end position="24"/>
    </location>
</feature>
<gene>
    <name evidence="2" type="ORF">MuYL_4510</name>
</gene>
<evidence type="ECO:0000256" key="1">
    <source>
        <dbReference type="SAM" id="SignalP"/>
    </source>
</evidence>
<dbReference type="EMBL" id="CP022743">
    <property type="protein sequence ID" value="ASU36395.1"/>
    <property type="molecule type" value="Genomic_DNA"/>
</dbReference>
<sequence length="182" mass="18689">MKKKVMYMVLVAVCFFAYSCSTKNDPTPTTTTYKFMVNGNTYTETTAVDSATSISGGTKDLNALGVTGQSSDKSAQAAIIFFWAGTAKPKAGTYTIVGDATKIAAGQVAALVIDKVTVAKQGIYGTTGLDGSTLTVAVSASGKISLTLPSIVIKGSNFDNTDPKNSVITDVTGSISGSVAEQ</sequence>
<reference evidence="2 3" key="1">
    <citation type="submission" date="2017-08" db="EMBL/GenBank/DDBJ databases">
        <title>Complete genome sequence of Mucilaginibacter sp. strain BJC16-A31.</title>
        <authorList>
            <consortium name="Henan University of Science and Technology"/>
            <person name="You X."/>
        </authorList>
    </citation>
    <scope>NUCLEOTIDE SEQUENCE [LARGE SCALE GENOMIC DNA]</scope>
    <source>
        <strain evidence="2 3">BJC16-A31</strain>
    </source>
</reference>